<dbReference type="EMBL" id="JBHSAY010000005">
    <property type="protein sequence ID" value="MFC4130596.1"/>
    <property type="molecule type" value="Genomic_DNA"/>
</dbReference>
<evidence type="ECO:0000259" key="2">
    <source>
        <dbReference type="Pfam" id="PF01935"/>
    </source>
</evidence>
<keyword evidence="3" id="KW-0067">ATP-binding</keyword>
<feature type="domain" description="Helicase HerA central" evidence="2">
    <location>
        <begin position="236"/>
        <end position="339"/>
    </location>
</feature>
<reference evidence="4" key="1">
    <citation type="journal article" date="2019" name="Int. J. Syst. Evol. Microbiol.">
        <title>The Global Catalogue of Microorganisms (GCM) 10K type strain sequencing project: providing services to taxonomists for standard genome sequencing and annotation.</title>
        <authorList>
            <consortium name="The Broad Institute Genomics Platform"/>
            <consortium name="The Broad Institute Genome Sequencing Center for Infectious Disease"/>
            <person name="Wu L."/>
            <person name="Ma J."/>
        </authorList>
    </citation>
    <scope>NUCLEOTIDE SEQUENCE [LARGE SCALE GENOMIC DNA]</scope>
    <source>
        <strain evidence="4">CGMCC 4.7289</strain>
    </source>
</reference>
<dbReference type="SUPFAM" id="SSF52540">
    <property type="entry name" value="P-loop containing nucleoside triphosphate hydrolases"/>
    <property type="match status" value="1"/>
</dbReference>
<organism evidence="3 4">
    <name type="scientific">Hamadaea flava</name>
    <dbReference type="NCBI Taxonomy" id="1742688"/>
    <lineage>
        <taxon>Bacteria</taxon>
        <taxon>Bacillati</taxon>
        <taxon>Actinomycetota</taxon>
        <taxon>Actinomycetes</taxon>
        <taxon>Micromonosporales</taxon>
        <taxon>Micromonosporaceae</taxon>
        <taxon>Hamadaea</taxon>
    </lineage>
</organism>
<dbReference type="GO" id="GO:0005524">
    <property type="term" value="F:ATP binding"/>
    <property type="evidence" value="ECO:0007669"/>
    <property type="project" value="UniProtKB-KW"/>
</dbReference>
<dbReference type="InterPro" id="IPR002789">
    <property type="entry name" value="HerA_central"/>
</dbReference>
<dbReference type="Gene3D" id="3.40.50.300">
    <property type="entry name" value="P-loop containing nucleotide triphosphate hydrolases"/>
    <property type="match status" value="2"/>
</dbReference>
<dbReference type="PANTHER" id="PTHR42957:SF1">
    <property type="entry name" value="HELICASE MJ1565-RELATED"/>
    <property type="match status" value="1"/>
</dbReference>
<evidence type="ECO:0000313" key="4">
    <source>
        <dbReference type="Proteomes" id="UP001595816"/>
    </source>
</evidence>
<keyword evidence="4" id="KW-1185">Reference proteome</keyword>
<proteinExistence type="predicted"/>
<gene>
    <name evidence="3" type="ORF">ACFOZ4_08260</name>
</gene>
<dbReference type="RefSeq" id="WP_253757598.1">
    <property type="nucleotide sequence ID" value="NZ_JAMZDZ010000001.1"/>
</dbReference>
<dbReference type="PANTHER" id="PTHR42957">
    <property type="entry name" value="HELICASE MJ1565-RELATED"/>
    <property type="match status" value="1"/>
</dbReference>
<evidence type="ECO:0000256" key="1">
    <source>
        <dbReference type="SAM" id="MobiDB-lite"/>
    </source>
</evidence>
<accession>A0ABV8LJF6</accession>
<sequence length="765" mass="84355">MSSLSLGEHAAAEESPLFRLVRQSVKIGGVFNLGYHEASVLTNDSWMMRAHGVPQHCLLLAYPRGFDDPKASAEIAPADRSVILLRVICETSLPNQADLIHLRAADTDRAITNHYRQNQDPAPPTDNLTQAMMQQAAFRCRVLGTFVENESGDLVFGKDVDAVYAAAGYLVSKPHGESLQIIIDHVELPMGERPGDQQGDDAPNADMPDTDATMVIGTLRYSSARRRERVAKTDGQGTEVDVKVRPKDFVAHKTAVFGMTRAGKSNTMKVLASAVHLYAHRTGTRVGQLIFDPAGEYAYANRQDGTALSQLGDNVRIYRLGATHQERAANIRPLSLNFFDDKQINGCWSLVNSFLAGENKVYINNFLACDPTRSPDDVDDTGDKKRLLAVRAMYFAILHKAGLRPPSKWRFQLPVNQGTRDLLKDVRGLDVSAQGQYLYLTGAQLEEACVRIATEASRAAKSAGRARGGRKAKTDEEAEETSVEAVSLWVADRASGGHGDPAIDGMVNMLSPTGSASGWKILRFLNEYHSGDATTDFAPSIYADLARGRLVIVDLSRGSEQVLQVCAERVITVILGNASKRFREGMSPRPMQIFLEEAHRLLDRDKFAKTTTANDPYVRLAREAAKYKIGLIYATQEVSTVDQSILSNTANWVCAYMNNSAEVAKLAKFYDFADFTDQILTADDRGFVRLRTDSSPYTLPIQVAKFDLSMVNRIRQECGLPPTVRSNDFAPDVAKVDSFEDCPDPDEIYSNKFPPQTEPMFELEG</sequence>
<feature type="region of interest" description="Disordered" evidence="1">
    <location>
        <begin position="191"/>
        <end position="210"/>
    </location>
</feature>
<dbReference type="Proteomes" id="UP001595816">
    <property type="component" value="Unassembled WGS sequence"/>
</dbReference>
<protein>
    <submittedName>
        <fullName evidence="3">ATP-binding protein</fullName>
    </submittedName>
</protein>
<dbReference type="InterPro" id="IPR027417">
    <property type="entry name" value="P-loop_NTPase"/>
</dbReference>
<dbReference type="Pfam" id="PF01935">
    <property type="entry name" value="DUF87"/>
    <property type="match status" value="1"/>
</dbReference>
<evidence type="ECO:0000313" key="3">
    <source>
        <dbReference type="EMBL" id="MFC4130596.1"/>
    </source>
</evidence>
<keyword evidence="3" id="KW-0547">Nucleotide-binding</keyword>
<dbReference type="InterPro" id="IPR008571">
    <property type="entry name" value="HerA-like"/>
</dbReference>
<name>A0ABV8LJF6_9ACTN</name>
<comment type="caution">
    <text evidence="3">The sequence shown here is derived from an EMBL/GenBank/DDBJ whole genome shotgun (WGS) entry which is preliminary data.</text>
</comment>